<dbReference type="OrthoDB" id="2915800at2"/>
<reference evidence="3" key="1">
    <citation type="submission" date="2016-10" db="EMBL/GenBank/DDBJ databases">
        <authorList>
            <person name="Varghese N."/>
            <person name="Submissions S."/>
        </authorList>
    </citation>
    <scope>NUCLEOTIDE SEQUENCE [LARGE SCALE GENOMIC DNA]</scope>
    <source>
        <strain evidence="3">CGMCC 1.6199</strain>
    </source>
</reference>
<gene>
    <name evidence="2" type="ORF">SAMN05216244_3288</name>
</gene>
<feature type="signal peptide" evidence="1">
    <location>
        <begin position="1"/>
        <end position="26"/>
    </location>
</feature>
<name>A0A1G9VHL6_9BACI</name>
<dbReference type="RefSeq" id="WP_074600342.1">
    <property type="nucleotide sequence ID" value="NZ_FNHF01000004.1"/>
</dbReference>
<protein>
    <submittedName>
        <fullName evidence="2">Uncharacterized protein</fullName>
    </submittedName>
</protein>
<evidence type="ECO:0000256" key="1">
    <source>
        <dbReference type="SAM" id="SignalP"/>
    </source>
</evidence>
<organism evidence="2 3">
    <name type="scientific">Sediminibacillus halophilus</name>
    <dbReference type="NCBI Taxonomy" id="482461"/>
    <lineage>
        <taxon>Bacteria</taxon>
        <taxon>Bacillati</taxon>
        <taxon>Bacillota</taxon>
        <taxon>Bacilli</taxon>
        <taxon>Bacillales</taxon>
        <taxon>Bacillaceae</taxon>
        <taxon>Sediminibacillus</taxon>
    </lineage>
</organism>
<dbReference type="EMBL" id="FNHF01000004">
    <property type="protein sequence ID" value="SDM71639.1"/>
    <property type="molecule type" value="Genomic_DNA"/>
</dbReference>
<dbReference type="Proteomes" id="UP000182347">
    <property type="component" value="Unassembled WGS sequence"/>
</dbReference>
<feature type="chain" id="PRO_5038489527" evidence="1">
    <location>
        <begin position="27"/>
        <end position="107"/>
    </location>
</feature>
<evidence type="ECO:0000313" key="2">
    <source>
        <dbReference type="EMBL" id="SDM71639.1"/>
    </source>
</evidence>
<accession>A0A1G9VHL6</accession>
<proteinExistence type="predicted"/>
<keyword evidence="1" id="KW-0732">Signal</keyword>
<dbReference type="AlphaFoldDB" id="A0A1G9VHL6"/>
<dbReference type="PROSITE" id="PS51257">
    <property type="entry name" value="PROKAR_LIPOPROTEIN"/>
    <property type="match status" value="1"/>
</dbReference>
<evidence type="ECO:0000313" key="3">
    <source>
        <dbReference type="Proteomes" id="UP000182347"/>
    </source>
</evidence>
<sequence length="107" mass="12325">MFFKTRLVPFIILLMVTLGCSQNITASYIKVKQKHEDPTHHSYSIEVIDPFDKEEKEFTIKIKNENTWNLIEEGETYFGSYKHGDLSNGATLSQIKQVSDPEQNVSN</sequence>
<keyword evidence="3" id="KW-1185">Reference proteome</keyword>